<gene>
    <name evidence="1" type="ORF">A2482_03170</name>
</gene>
<dbReference type="AlphaFoldDB" id="A0A1F5TBN4"/>
<sequence length="81" mass="9150">MGESINVLVLFARHRVLPLSFDWGGRKYCVDAVNMVHSSRIGRAKLYHFSISSDDNHFQLTFDTEQNAWCLAASSFSPTAE</sequence>
<dbReference type="Proteomes" id="UP000178656">
    <property type="component" value="Unassembled WGS sequence"/>
</dbReference>
<dbReference type="EMBL" id="MFGM01000039">
    <property type="protein sequence ID" value="OGF36086.1"/>
    <property type="molecule type" value="Genomic_DNA"/>
</dbReference>
<protein>
    <submittedName>
        <fullName evidence="1">Uncharacterized protein</fullName>
    </submittedName>
</protein>
<evidence type="ECO:0000313" key="1">
    <source>
        <dbReference type="EMBL" id="OGF36086.1"/>
    </source>
</evidence>
<accession>A0A1F5TBN4</accession>
<organism evidence="1 2">
    <name type="scientific">Candidatus Falkowbacteria bacterium RIFOXYC2_FULL_48_21</name>
    <dbReference type="NCBI Taxonomy" id="1798005"/>
    <lineage>
        <taxon>Bacteria</taxon>
        <taxon>Candidatus Falkowiibacteriota</taxon>
    </lineage>
</organism>
<comment type="caution">
    <text evidence="1">The sequence shown here is derived from an EMBL/GenBank/DDBJ whole genome shotgun (WGS) entry which is preliminary data.</text>
</comment>
<name>A0A1F5TBN4_9BACT</name>
<proteinExistence type="predicted"/>
<reference evidence="1 2" key="1">
    <citation type="journal article" date="2016" name="Nat. Commun.">
        <title>Thousands of microbial genomes shed light on interconnected biogeochemical processes in an aquifer system.</title>
        <authorList>
            <person name="Anantharaman K."/>
            <person name="Brown C.T."/>
            <person name="Hug L.A."/>
            <person name="Sharon I."/>
            <person name="Castelle C.J."/>
            <person name="Probst A.J."/>
            <person name="Thomas B.C."/>
            <person name="Singh A."/>
            <person name="Wilkins M.J."/>
            <person name="Karaoz U."/>
            <person name="Brodie E.L."/>
            <person name="Williams K.H."/>
            <person name="Hubbard S.S."/>
            <person name="Banfield J.F."/>
        </authorList>
    </citation>
    <scope>NUCLEOTIDE SEQUENCE [LARGE SCALE GENOMIC DNA]</scope>
</reference>
<evidence type="ECO:0000313" key="2">
    <source>
        <dbReference type="Proteomes" id="UP000178656"/>
    </source>
</evidence>